<dbReference type="EMBL" id="MN079935">
    <property type="protein sequence ID" value="QEA08125.1"/>
    <property type="molecule type" value="Genomic_DNA"/>
</dbReference>
<gene>
    <name evidence="2" type="ORF">KBTEX_04501</name>
</gene>
<dbReference type="AlphaFoldDB" id="A0A5B8RLD6"/>
<evidence type="ECO:0000256" key="1">
    <source>
        <dbReference type="SAM" id="MobiDB-lite"/>
    </source>
</evidence>
<sequence>MIKAFNVADFGENPGATNRTESRDAFKGVGNPVQNVGNGFIEILDLTLQVPNNFNGAP</sequence>
<organism evidence="2">
    <name type="scientific">uncultured organism</name>
    <dbReference type="NCBI Taxonomy" id="155900"/>
    <lineage>
        <taxon>unclassified sequences</taxon>
        <taxon>environmental samples</taxon>
    </lineage>
</organism>
<name>A0A5B8RLD6_9ZZZZ</name>
<protein>
    <submittedName>
        <fullName evidence="2">Uncharacterized protein</fullName>
    </submittedName>
</protein>
<accession>A0A5B8RLD6</accession>
<reference evidence="2" key="1">
    <citation type="submission" date="2019-06" db="EMBL/GenBank/DDBJ databases">
        <authorList>
            <person name="Murdoch R.W."/>
            <person name="Fathepure B."/>
        </authorList>
    </citation>
    <scope>NUCLEOTIDE SEQUENCE</scope>
</reference>
<evidence type="ECO:0000313" key="2">
    <source>
        <dbReference type="EMBL" id="QEA08125.1"/>
    </source>
</evidence>
<feature type="region of interest" description="Disordered" evidence="1">
    <location>
        <begin position="11"/>
        <end position="30"/>
    </location>
</feature>
<proteinExistence type="predicted"/>